<feature type="transmembrane region" description="Helical" evidence="6">
    <location>
        <begin position="318"/>
        <end position="335"/>
    </location>
</feature>
<comment type="subcellular location">
    <subcellularLocation>
        <location evidence="1">Cell membrane</location>
        <topology evidence="1">Multi-pass membrane protein</topology>
    </subcellularLocation>
</comment>
<keyword evidence="3 6" id="KW-0812">Transmembrane</keyword>
<dbReference type="Pfam" id="PF03739">
    <property type="entry name" value="LptF_LptG"/>
    <property type="match status" value="1"/>
</dbReference>
<reference evidence="7 8" key="1">
    <citation type="journal article" date="2009" name="J. Bacteriol.">
        <title>Complete and draft genome sequences of six members of the Aquificales.</title>
        <authorList>
            <person name="Reysenbach A.L."/>
            <person name="Hamamura N."/>
            <person name="Podar M."/>
            <person name="Griffiths E."/>
            <person name="Ferreira S."/>
            <person name="Hochstein R."/>
            <person name="Heidelberg J."/>
            <person name="Johnson J."/>
            <person name="Mead D."/>
            <person name="Pohorille A."/>
            <person name="Sarmiento M."/>
            <person name="Schweighofer K."/>
            <person name="Seshadri R."/>
            <person name="Voytek M.A."/>
        </authorList>
    </citation>
    <scope>NUCLEOTIDE SEQUENCE [LARGE SCALE GENOMIC DNA]</scope>
    <source>
        <strain evidence="8">DSM 14350 / EX-H1</strain>
    </source>
</reference>
<dbReference type="AlphaFoldDB" id="C0QS39"/>
<evidence type="ECO:0000313" key="8">
    <source>
        <dbReference type="Proteomes" id="UP000001366"/>
    </source>
</evidence>
<feature type="transmembrane region" description="Helical" evidence="6">
    <location>
        <begin position="97"/>
        <end position="120"/>
    </location>
</feature>
<feature type="transmembrane region" description="Helical" evidence="6">
    <location>
        <begin position="287"/>
        <end position="306"/>
    </location>
</feature>
<feature type="transmembrane region" description="Helical" evidence="6">
    <location>
        <begin position="12"/>
        <end position="32"/>
    </location>
</feature>
<keyword evidence="4 6" id="KW-1133">Transmembrane helix</keyword>
<protein>
    <submittedName>
        <fullName evidence="7">Putative permease, YjgP/YjgQ family</fullName>
    </submittedName>
</protein>
<organism evidence="7 8">
    <name type="scientific">Persephonella marina (strain DSM 14350 / EX-H1)</name>
    <dbReference type="NCBI Taxonomy" id="123214"/>
    <lineage>
        <taxon>Bacteria</taxon>
        <taxon>Pseudomonadati</taxon>
        <taxon>Aquificota</taxon>
        <taxon>Aquificia</taxon>
        <taxon>Aquificales</taxon>
        <taxon>Hydrogenothermaceae</taxon>
        <taxon>Persephonella</taxon>
    </lineage>
</organism>
<dbReference type="OrthoDB" id="10707at2"/>
<dbReference type="eggNOG" id="COG0795">
    <property type="taxonomic scope" value="Bacteria"/>
</dbReference>
<keyword evidence="5 6" id="KW-0472">Membrane</keyword>
<evidence type="ECO:0000256" key="6">
    <source>
        <dbReference type="SAM" id="Phobius"/>
    </source>
</evidence>
<name>C0QS39_PERMH</name>
<dbReference type="EMBL" id="CP001230">
    <property type="protein sequence ID" value="ACO04665.1"/>
    <property type="molecule type" value="Genomic_DNA"/>
</dbReference>
<dbReference type="PANTHER" id="PTHR33529">
    <property type="entry name" value="SLR0882 PROTEIN-RELATED"/>
    <property type="match status" value="1"/>
</dbReference>
<proteinExistence type="predicted"/>
<dbReference type="InterPro" id="IPR005495">
    <property type="entry name" value="LptG/LptF_permease"/>
</dbReference>
<keyword evidence="2" id="KW-1003">Cell membrane</keyword>
<evidence type="ECO:0000256" key="4">
    <source>
        <dbReference type="ARBA" id="ARBA00022989"/>
    </source>
</evidence>
<dbReference type="GO" id="GO:0043190">
    <property type="term" value="C:ATP-binding cassette (ABC) transporter complex"/>
    <property type="evidence" value="ECO:0007669"/>
    <property type="project" value="TreeGrafter"/>
</dbReference>
<evidence type="ECO:0000256" key="5">
    <source>
        <dbReference type="ARBA" id="ARBA00023136"/>
    </source>
</evidence>
<dbReference type="PANTHER" id="PTHR33529:SF6">
    <property type="entry name" value="YJGP_YJGQ FAMILY PERMEASE"/>
    <property type="match status" value="1"/>
</dbReference>
<feature type="transmembrane region" description="Helical" evidence="6">
    <location>
        <begin position="260"/>
        <end position="278"/>
    </location>
</feature>
<dbReference type="HOGENOM" id="CLU_823504_0_0_0"/>
<evidence type="ECO:0000313" key="7">
    <source>
        <dbReference type="EMBL" id="ACO04665.1"/>
    </source>
</evidence>
<dbReference type="STRING" id="123214.PERMA_1721"/>
<sequence>MKILYRYITKNILKNFLVLIAVFSIVIVSSQLLHLPSVMYHADITNFFKLLFLMNLSFLKFQLLFAFFLSTALLGFNMRENREIYAVYSAGITKGQLIKPLVVISLIIFTVSLIVSMFVVPYANRERAKFITLNIKRYFLDAVQEKNFFQLSDNVTIYTEKKEGNRFENVFIYNRERGQTISAKEAFFDTTTFFLKKGYIQIPDEKGFNILRFESYRFNIDVEYLKKYSIEDYRNKDLLMIIKKSKKDKNRALSVLTDRILFPFPFLFIGVLGFMVGIKTQKGKDSVIATTVLISIVYLVLNFYFIKLIGKGKIDPSVYAFVLLAYFSSITYYFYRK</sequence>
<dbReference type="PaxDb" id="123214-PERMA_1721"/>
<dbReference type="KEGG" id="pmx:PERMA_1721"/>
<accession>C0QS39</accession>
<dbReference type="GO" id="GO:0015920">
    <property type="term" value="P:lipopolysaccharide transport"/>
    <property type="evidence" value="ECO:0007669"/>
    <property type="project" value="TreeGrafter"/>
</dbReference>
<evidence type="ECO:0000256" key="2">
    <source>
        <dbReference type="ARBA" id="ARBA00022475"/>
    </source>
</evidence>
<evidence type="ECO:0000256" key="3">
    <source>
        <dbReference type="ARBA" id="ARBA00022692"/>
    </source>
</evidence>
<keyword evidence="8" id="KW-1185">Reference proteome</keyword>
<dbReference type="RefSeq" id="WP_012676902.1">
    <property type="nucleotide sequence ID" value="NC_012440.1"/>
</dbReference>
<gene>
    <name evidence="7" type="ordered locus">PERMA_1721</name>
</gene>
<evidence type="ECO:0000256" key="1">
    <source>
        <dbReference type="ARBA" id="ARBA00004651"/>
    </source>
</evidence>
<dbReference type="Proteomes" id="UP000001366">
    <property type="component" value="Chromosome"/>
</dbReference>
<feature type="transmembrane region" description="Helical" evidence="6">
    <location>
        <begin position="52"/>
        <end position="76"/>
    </location>
</feature>